<dbReference type="OMA" id="ESAIWAR"/>
<dbReference type="Proteomes" id="UP000000560">
    <property type="component" value="Chromosome VII"/>
</dbReference>
<name>Q5BC04_EMENI</name>
<dbReference type="EMBL" id="BN001307">
    <property type="protein sequence ID" value="CBF85839.1"/>
    <property type="molecule type" value="Genomic_DNA"/>
</dbReference>
<dbReference type="InterPro" id="IPR050816">
    <property type="entry name" value="Flavin-dep_Halogenase_NPB"/>
</dbReference>
<dbReference type="Gene3D" id="3.50.50.60">
    <property type="entry name" value="FAD/NAD(P)-binding domain"/>
    <property type="match status" value="1"/>
</dbReference>
<dbReference type="RefSeq" id="XP_659530.1">
    <property type="nucleotide sequence ID" value="XM_654438.1"/>
</dbReference>
<keyword evidence="3" id="KW-0274">FAD</keyword>
<dbReference type="InterPro" id="IPR036188">
    <property type="entry name" value="FAD/NAD-bd_sf"/>
</dbReference>
<dbReference type="VEuPathDB" id="FungiDB:AN1926"/>
<dbReference type="KEGG" id="ani:ANIA_01926"/>
<evidence type="ECO:0000256" key="4">
    <source>
        <dbReference type="ARBA" id="ARBA00023002"/>
    </source>
</evidence>
<evidence type="ECO:0000313" key="6">
    <source>
        <dbReference type="Proteomes" id="UP000000560"/>
    </source>
</evidence>
<keyword evidence="2" id="KW-0285">Flavoprotein</keyword>
<evidence type="ECO:0000256" key="3">
    <source>
        <dbReference type="ARBA" id="ARBA00022827"/>
    </source>
</evidence>
<proteinExistence type="inferred from homology"/>
<evidence type="ECO:0000256" key="1">
    <source>
        <dbReference type="ARBA" id="ARBA00005706"/>
    </source>
</evidence>
<organism evidence="5 6">
    <name type="scientific">Emericella nidulans (strain FGSC A4 / ATCC 38163 / CBS 112.46 / NRRL 194 / M139)</name>
    <name type="common">Aspergillus nidulans</name>
    <dbReference type="NCBI Taxonomy" id="227321"/>
    <lineage>
        <taxon>Eukaryota</taxon>
        <taxon>Fungi</taxon>
        <taxon>Dikarya</taxon>
        <taxon>Ascomycota</taxon>
        <taxon>Pezizomycotina</taxon>
        <taxon>Eurotiomycetes</taxon>
        <taxon>Eurotiomycetidae</taxon>
        <taxon>Eurotiales</taxon>
        <taxon>Aspergillaceae</taxon>
        <taxon>Aspergillus</taxon>
        <taxon>Aspergillus subgen. Nidulantes</taxon>
    </lineage>
</organism>
<reference evidence="6" key="2">
    <citation type="journal article" date="2009" name="Fungal Genet. Biol.">
        <title>The 2008 update of the Aspergillus nidulans genome annotation: a community effort.</title>
        <authorList>
            <person name="Wortman J.R."/>
            <person name="Gilsenan J.M."/>
            <person name="Joardar V."/>
            <person name="Deegan J."/>
            <person name="Clutterbuck J."/>
            <person name="Andersen M.R."/>
            <person name="Archer D."/>
            <person name="Bencina M."/>
            <person name="Braus G."/>
            <person name="Coutinho P."/>
            <person name="von Dohren H."/>
            <person name="Doonan J."/>
            <person name="Driessen A.J."/>
            <person name="Durek P."/>
            <person name="Espeso E."/>
            <person name="Fekete E."/>
            <person name="Flipphi M."/>
            <person name="Estrada C.G."/>
            <person name="Geysens S."/>
            <person name="Goldman G."/>
            <person name="de Groot P.W."/>
            <person name="Hansen K."/>
            <person name="Harris S.D."/>
            <person name="Heinekamp T."/>
            <person name="Helmstaedt K."/>
            <person name="Henrissat B."/>
            <person name="Hofmann G."/>
            <person name="Homan T."/>
            <person name="Horio T."/>
            <person name="Horiuchi H."/>
            <person name="James S."/>
            <person name="Jones M."/>
            <person name="Karaffa L."/>
            <person name="Karanyi Z."/>
            <person name="Kato M."/>
            <person name="Keller N."/>
            <person name="Kelly D.E."/>
            <person name="Kiel J.A."/>
            <person name="Kim J.M."/>
            <person name="van der Klei I.J."/>
            <person name="Klis F.M."/>
            <person name="Kovalchuk A."/>
            <person name="Krasevec N."/>
            <person name="Kubicek C.P."/>
            <person name="Liu B."/>
            <person name="Maccabe A."/>
            <person name="Meyer V."/>
            <person name="Mirabito P."/>
            <person name="Miskei M."/>
            <person name="Mos M."/>
            <person name="Mullins J."/>
            <person name="Nelson D.R."/>
            <person name="Nielsen J."/>
            <person name="Oakley B.R."/>
            <person name="Osmani S.A."/>
            <person name="Pakula T."/>
            <person name="Paszewski A."/>
            <person name="Paulsen I."/>
            <person name="Pilsyk S."/>
            <person name="Pocsi I."/>
            <person name="Punt P.J."/>
            <person name="Ram A.F."/>
            <person name="Ren Q."/>
            <person name="Robellet X."/>
            <person name="Robson G."/>
            <person name="Seiboth B."/>
            <person name="van Solingen P."/>
            <person name="Specht T."/>
            <person name="Sun J."/>
            <person name="Taheri-Talesh N."/>
            <person name="Takeshita N."/>
            <person name="Ussery D."/>
            <person name="vanKuyk P.A."/>
            <person name="Visser H."/>
            <person name="van de Vondervoort P.J."/>
            <person name="de Vries R.P."/>
            <person name="Walton J."/>
            <person name="Xiang X."/>
            <person name="Xiong Y."/>
            <person name="Zeng A.P."/>
            <person name="Brandt B.W."/>
            <person name="Cornell M.J."/>
            <person name="van den Hondel C.A."/>
            <person name="Visser J."/>
            <person name="Oliver S.G."/>
            <person name="Turner G."/>
        </authorList>
    </citation>
    <scope>GENOME REANNOTATION</scope>
    <source>
        <strain evidence="6">FGSC A4 / ATCC 38163 / CBS 112.46 / NRRL 194 / M139</strain>
    </source>
</reference>
<evidence type="ECO:0000313" key="5">
    <source>
        <dbReference type="EMBL" id="CBF85839.1"/>
    </source>
</evidence>
<dbReference type="OrthoDB" id="3340390at2759"/>
<sequence>MVWREDIQYNTSNGRPVSAKWTRKDNGSTDLGMIYFEYLVDASRRAGLTGAKTYGPGVGDAFAEALEGTRTLELETDLTNEHRWKWLGMVFPLHDGTWSVGIAIRQNRVGAKKKACESTSTLDFYLKMLKKTPVLADLLGGGQLQSNNLRTTSDWSYSAYLYAGCFVDPLFSSGVHLVMNGGLSAALTICASIRGHCTEDDAIEWHTQKITGWYTRFLMIVKSSLDQVHGCDEYILNDMEEPAGFDIAFKYVKPSRHTRTRRLGLSLNEHDGANNGDDILLKVARLNRVVSFSEDFTTDVIDGMAPNMCRGALGLVPIAVGICLRRILEIAILCE</sequence>
<dbReference type="GO" id="GO:0016491">
    <property type="term" value="F:oxidoreductase activity"/>
    <property type="evidence" value="ECO:0007669"/>
    <property type="project" value="UniProtKB-KW"/>
</dbReference>
<dbReference type="PANTHER" id="PTHR43747">
    <property type="entry name" value="FAD-BINDING PROTEIN"/>
    <property type="match status" value="1"/>
</dbReference>
<evidence type="ECO:0000256" key="2">
    <source>
        <dbReference type="ARBA" id="ARBA00022630"/>
    </source>
</evidence>
<comment type="similarity">
    <text evidence="1">Belongs to the flavin-dependent halogenase family.</text>
</comment>
<dbReference type="PANTHER" id="PTHR43747:SF5">
    <property type="entry name" value="FAD-BINDING DOMAIN-CONTAINING PROTEIN"/>
    <property type="match status" value="1"/>
</dbReference>
<protein>
    <submittedName>
        <fullName evidence="5">Uncharacterized protein</fullName>
    </submittedName>
</protein>
<dbReference type="AlphaFoldDB" id="Q5BC04"/>
<dbReference type="InParanoid" id="Q5BC04"/>
<gene>
    <name evidence="5" type="ORF">ANIA_01926</name>
</gene>
<dbReference type="GeneID" id="2875401"/>
<keyword evidence="4" id="KW-0560">Oxidoreductase</keyword>
<accession>C8VKU8</accession>
<dbReference type="HOGENOM" id="CLU_829067_0_0_1"/>
<accession>Q5BC04</accession>
<reference evidence="6" key="1">
    <citation type="journal article" date="2005" name="Nature">
        <title>Sequencing of Aspergillus nidulans and comparative analysis with A. fumigatus and A. oryzae.</title>
        <authorList>
            <person name="Galagan J.E."/>
            <person name="Calvo S.E."/>
            <person name="Cuomo C."/>
            <person name="Ma L.J."/>
            <person name="Wortman J.R."/>
            <person name="Batzoglou S."/>
            <person name="Lee S.I."/>
            <person name="Basturkmen M."/>
            <person name="Spevak C.C."/>
            <person name="Clutterbuck J."/>
            <person name="Kapitonov V."/>
            <person name="Jurka J."/>
            <person name="Scazzocchio C."/>
            <person name="Farman M."/>
            <person name="Butler J."/>
            <person name="Purcell S."/>
            <person name="Harris S."/>
            <person name="Braus G.H."/>
            <person name="Draht O."/>
            <person name="Busch S."/>
            <person name="D'Enfert C."/>
            <person name="Bouchier C."/>
            <person name="Goldman G.H."/>
            <person name="Bell-Pedersen D."/>
            <person name="Griffiths-Jones S."/>
            <person name="Doonan J.H."/>
            <person name="Yu J."/>
            <person name="Vienken K."/>
            <person name="Pain A."/>
            <person name="Freitag M."/>
            <person name="Selker E.U."/>
            <person name="Archer D.B."/>
            <person name="Penalva M.A."/>
            <person name="Oakley B.R."/>
            <person name="Momany M."/>
            <person name="Tanaka T."/>
            <person name="Kumagai T."/>
            <person name="Asai K."/>
            <person name="Machida M."/>
            <person name="Nierman W.C."/>
            <person name="Denning D.W."/>
            <person name="Caddick M."/>
            <person name="Hynes M."/>
            <person name="Paoletti M."/>
            <person name="Fischer R."/>
            <person name="Miller B."/>
            <person name="Dyer P."/>
            <person name="Sachs M.S."/>
            <person name="Osmani S.A."/>
            <person name="Birren B.W."/>
        </authorList>
    </citation>
    <scope>NUCLEOTIDE SEQUENCE [LARGE SCALE GENOMIC DNA]</scope>
    <source>
        <strain evidence="6">FGSC A4 / ATCC 38163 / CBS 112.46 / NRRL 194 / M139</strain>
    </source>
</reference>
<dbReference type="STRING" id="227321.Q5BC04"/>
<dbReference type="eggNOG" id="ENOG502QW6Y">
    <property type="taxonomic scope" value="Eukaryota"/>
</dbReference>
<keyword evidence="6" id="KW-1185">Reference proteome</keyword>